<evidence type="ECO:0000313" key="1">
    <source>
        <dbReference type="EnsemblMetazoa" id="Aqu2.1.40267_001"/>
    </source>
</evidence>
<dbReference type="InParanoid" id="A0A1X7VJQ5"/>
<name>A0A1X7VJQ5_AMPQE</name>
<reference evidence="1" key="1">
    <citation type="submission" date="2017-05" db="UniProtKB">
        <authorList>
            <consortium name="EnsemblMetazoa"/>
        </authorList>
    </citation>
    <scope>IDENTIFICATION</scope>
</reference>
<sequence>LELSVLKCCSPSHTPILLQISRQSTPVVHISRTVSTVQKVLSHSICTLTFYPQCACGTCIKCPSLSMTPGPLKLNKQSSHLAVAEKAGSFVCTPILLQNIKWDSSVPMCFLSPVPSQSTPTSVYKMWEVQVFLSRFPSPSMTLSPSK</sequence>
<organism evidence="1">
    <name type="scientific">Amphimedon queenslandica</name>
    <name type="common">Sponge</name>
    <dbReference type="NCBI Taxonomy" id="400682"/>
    <lineage>
        <taxon>Eukaryota</taxon>
        <taxon>Metazoa</taxon>
        <taxon>Porifera</taxon>
        <taxon>Demospongiae</taxon>
        <taxon>Heteroscleromorpha</taxon>
        <taxon>Haplosclerida</taxon>
        <taxon>Niphatidae</taxon>
        <taxon>Amphimedon</taxon>
    </lineage>
</organism>
<dbReference type="AlphaFoldDB" id="A0A1X7VJQ5"/>
<dbReference type="EnsemblMetazoa" id="Aqu2.1.40267_001">
    <property type="protein sequence ID" value="Aqu2.1.40267_001"/>
    <property type="gene ID" value="Aqu2.1.40267"/>
</dbReference>
<accession>A0A1X7VJQ5</accession>
<proteinExistence type="predicted"/>
<protein>
    <submittedName>
        <fullName evidence="1">Uncharacterized protein</fullName>
    </submittedName>
</protein>